<proteinExistence type="predicted"/>
<sequence>MKNLSSHFLLCTIILLSTTQQPLYAQQTYVRPIEKDFADTINIEFFRNIPIVPVTINGKQLRFMFDTGASFSNIDFKLFPEDVPIVRRDSLTDTNNVKQEIKFIELCGLSIGKTHFPCYQAFLYLFDESPMFRCAQVDGMIGGDLLQKLAVKIDKEKKQLILTDRKKWFKTKKKKETSIDMMWNRPFIKLSIGEITEETVLFDTGASELYYLCNEVLQQLQAFDSELWQGEVIKEVQGSNIFGAYGFAKINNIFLVKLQKWKLDNVLFKNIFTTTKHNNHSIIGSELLNYGQVILDYRHKKFTFLPYNDDDTINIDNDKEEEFCIGIDEEGHLIISLIYENSDFYHQGMRRGDRVIAANGQELNDDLCALMRIPNDEIKEMKLMDKDRGIKTIKFPIQESNHQ</sequence>
<evidence type="ECO:0000313" key="2">
    <source>
        <dbReference type="Proteomes" id="UP000008630"/>
    </source>
</evidence>
<accession>E6SND9</accession>
<dbReference type="SUPFAM" id="SSF50156">
    <property type="entry name" value="PDZ domain-like"/>
    <property type="match status" value="1"/>
</dbReference>
<dbReference type="eggNOG" id="COG3577">
    <property type="taxonomic scope" value="Bacteria"/>
</dbReference>
<dbReference type="STRING" id="693979.Bache_0709"/>
<organism evidence="1 2">
    <name type="scientific">Bacteroides helcogenes (strain ATCC 35417 / DSM 20613 / JCM 6297 / CCUG 15421 / P 36-108)</name>
    <dbReference type="NCBI Taxonomy" id="693979"/>
    <lineage>
        <taxon>Bacteria</taxon>
        <taxon>Pseudomonadati</taxon>
        <taxon>Bacteroidota</taxon>
        <taxon>Bacteroidia</taxon>
        <taxon>Bacteroidales</taxon>
        <taxon>Bacteroidaceae</taxon>
        <taxon>Bacteroides</taxon>
    </lineage>
</organism>
<dbReference type="PATRIC" id="fig|693979.3.peg.756"/>
<name>E6SND9_BACT6</name>
<dbReference type="OrthoDB" id="5580718at2"/>
<dbReference type="RefSeq" id="WP_013546347.1">
    <property type="nucleotide sequence ID" value="NC_014933.1"/>
</dbReference>
<dbReference type="KEGG" id="bhl:Bache_0709"/>
<reference key="1">
    <citation type="submission" date="2010-11" db="EMBL/GenBank/DDBJ databases">
        <title>The complete genome of Bacteroides helcogenes P 36-108.</title>
        <authorList>
            <consortium name="US DOE Joint Genome Institute (JGI-PGF)"/>
            <person name="Lucas S."/>
            <person name="Copeland A."/>
            <person name="Lapidus A."/>
            <person name="Bruce D."/>
            <person name="Goodwin L."/>
            <person name="Pitluck S."/>
            <person name="Kyrpides N."/>
            <person name="Mavromatis K."/>
            <person name="Ivanova N."/>
            <person name="Zeytun A."/>
            <person name="Brettin T."/>
            <person name="Detter J.C."/>
            <person name="Tapia R."/>
            <person name="Han C."/>
            <person name="Land M."/>
            <person name="Hauser L."/>
            <person name="Markowitz V."/>
            <person name="Cheng J.-F."/>
            <person name="Hugenholtz P."/>
            <person name="Woyke T."/>
            <person name="Wu D."/>
            <person name="Gronow S."/>
            <person name="Wellnitz S."/>
            <person name="Brambilla E."/>
            <person name="Klenk H.-P."/>
            <person name="Eisen J.A."/>
        </authorList>
    </citation>
    <scope>NUCLEOTIDE SEQUENCE</scope>
    <source>
        <strain>P 36-108</strain>
    </source>
</reference>
<dbReference type="HOGENOM" id="CLU_056360_1_0_10"/>
<dbReference type="SUPFAM" id="SSF50630">
    <property type="entry name" value="Acid proteases"/>
    <property type="match status" value="1"/>
</dbReference>
<evidence type="ECO:0000313" key="1">
    <source>
        <dbReference type="EMBL" id="ADV42732.1"/>
    </source>
</evidence>
<dbReference type="GO" id="GO:0006508">
    <property type="term" value="P:proteolysis"/>
    <property type="evidence" value="ECO:0007669"/>
    <property type="project" value="InterPro"/>
</dbReference>
<gene>
    <name evidence="1" type="ordered locus">Bache_0709</name>
</gene>
<dbReference type="Gene3D" id="2.40.70.10">
    <property type="entry name" value="Acid Proteases"/>
    <property type="match status" value="1"/>
</dbReference>
<keyword evidence="2" id="KW-1185">Reference proteome</keyword>
<protein>
    <recommendedName>
        <fullName evidence="3">Aspartyl protease</fullName>
    </recommendedName>
</protein>
<dbReference type="GO" id="GO:0004190">
    <property type="term" value="F:aspartic-type endopeptidase activity"/>
    <property type="evidence" value="ECO:0007669"/>
    <property type="project" value="InterPro"/>
</dbReference>
<reference evidence="1 2" key="2">
    <citation type="journal article" date="2011" name="Stand. Genomic Sci.">
        <title>Complete genome sequence of Bacteroides helcogenes type strain (P 36-108).</title>
        <authorList>
            <person name="Pati A."/>
            <person name="Gronow S."/>
            <person name="Zeytun A."/>
            <person name="Lapidus A."/>
            <person name="Nolan M."/>
            <person name="Hammon N."/>
            <person name="Deshpande S."/>
            <person name="Cheng J.F."/>
            <person name="Tapia R."/>
            <person name="Han C."/>
            <person name="Goodwin L."/>
            <person name="Pitluck S."/>
            <person name="Liolios K."/>
            <person name="Pagani I."/>
            <person name="Ivanova N."/>
            <person name="Mavromatis K."/>
            <person name="Chen A."/>
            <person name="Palaniappan K."/>
            <person name="Land M."/>
            <person name="Hauser L."/>
            <person name="Chang Y.J."/>
            <person name="Jeffries C.D."/>
            <person name="Detter J.C."/>
            <person name="Brambilla E."/>
            <person name="Rohde M."/>
            <person name="Goker M."/>
            <person name="Woyke T."/>
            <person name="Bristow J."/>
            <person name="Eisen J.A."/>
            <person name="Markowitz V."/>
            <person name="Hugenholtz P."/>
            <person name="Kyrpides N.C."/>
            <person name="Klenk H.P."/>
            <person name="Lucas S."/>
        </authorList>
    </citation>
    <scope>NUCLEOTIDE SEQUENCE [LARGE SCALE GENOMIC DNA]</scope>
    <source>
        <strain evidence="2">ATCC 35417 / DSM 20613 / JCM 6297 / CCUG 15421 / P 36-108</strain>
    </source>
</reference>
<dbReference type="InterPro" id="IPR036034">
    <property type="entry name" value="PDZ_sf"/>
</dbReference>
<evidence type="ECO:0008006" key="3">
    <source>
        <dbReference type="Google" id="ProtNLM"/>
    </source>
</evidence>
<dbReference type="InterPro" id="IPR001969">
    <property type="entry name" value="Aspartic_peptidase_AS"/>
</dbReference>
<dbReference type="Pfam" id="PF13650">
    <property type="entry name" value="Asp_protease_2"/>
    <property type="match status" value="1"/>
</dbReference>
<dbReference type="PROSITE" id="PS00141">
    <property type="entry name" value="ASP_PROTEASE"/>
    <property type="match status" value="1"/>
</dbReference>
<dbReference type="AlphaFoldDB" id="E6SND9"/>
<dbReference type="EMBL" id="CP002352">
    <property type="protein sequence ID" value="ADV42732.1"/>
    <property type="molecule type" value="Genomic_DNA"/>
</dbReference>
<dbReference type="Proteomes" id="UP000008630">
    <property type="component" value="Chromosome"/>
</dbReference>
<dbReference type="InterPro" id="IPR021109">
    <property type="entry name" value="Peptidase_aspartic_dom_sf"/>
</dbReference>